<dbReference type="AlphaFoldDB" id="A0A8B6DN95"/>
<feature type="region of interest" description="Disordered" evidence="1">
    <location>
        <begin position="134"/>
        <end position="184"/>
    </location>
</feature>
<dbReference type="InterPro" id="IPR002048">
    <property type="entry name" value="EF_hand_dom"/>
</dbReference>
<dbReference type="GO" id="GO:0005737">
    <property type="term" value="C:cytoplasm"/>
    <property type="evidence" value="ECO:0007669"/>
    <property type="project" value="TreeGrafter"/>
</dbReference>
<dbReference type="GO" id="GO:0005509">
    <property type="term" value="F:calcium ion binding"/>
    <property type="evidence" value="ECO:0007669"/>
    <property type="project" value="InterPro"/>
</dbReference>
<dbReference type="PANTHER" id="PTHR12178:SF10">
    <property type="entry name" value="N-TERMINAL EF-HAND CALCIUM-BINDING PROTEIN 1-LIKE ISOFORM X1"/>
    <property type="match status" value="1"/>
</dbReference>
<dbReference type="SUPFAM" id="SSF47473">
    <property type="entry name" value="EF-hand"/>
    <property type="match status" value="1"/>
</dbReference>
<dbReference type="OrthoDB" id="289247at2759"/>
<dbReference type="GO" id="GO:0042984">
    <property type="term" value="P:regulation of amyloid precursor protein biosynthetic process"/>
    <property type="evidence" value="ECO:0007669"/>
    <property type="project" value="TreeGrafter"/>
</dbReference>
<evidence type="ECO:0000256" key="1">
    <source>
        <dbReference type="SAM" id="MobiDB-lite"/>
    </source>
</evidence>
<keyword evidence="4" id="KW-1185">Reference proteome</keyword>
<evidence type="ECO:0000313" key="4">
    <source>
        <dbReference type="Proteomes" id="UP000596742"/>
    </source>
</evidence>
<feature type="domain" description="EF-hand" evidence="2">
    <location>
        <begin position="6"/>
        <end position="41"/>
    </location>
</feature>
<comment type="caution">
    <text evidence="3">The sequence shown here is derived from an EMBL/GenBank/DDBJ whole genome shotgun (WGS) entry which is preliminary data.</text>
</comment>
<dbReference type="InterPro" id="IPR011008">
    <property type="entry name" value="Dimeric_a/b-barrel"/>
</dbReference>
<dbReference type="EMBL" id="UYJE01003837">
    <property type="protein sequence ID" value="VDI22793.1"/>
    <property type="molecule type" value="Genomic_DNA"/>
</dbReference>
<dbReference type="InterPro" id="IPR011992">
    <property type="entry name" value="EF-hand-dom_pair"/>
</dbReference>
<reference evidence="3" key="1">
    <citation type="submission" date="2018-11" db="EMBL/GenBank/DDBJ databases">
        <authorList>
            <person name="Alioto T."/>
            <person name="Alioto T."/>
        </authorList>
    </citation>
    <scope>NUCLEOTIDE SEQUENCE</scope>
</reference>
<feature type="compositionally biased region" description="Basic and acidic residues" evidence="1">
    <location>
        <begin position="139"/>
        <end position="161"/>
    </location>
</feature>
<dbReference type="PROSITE" id="PS50222">
    <property type="entry name" value="EF_HAND_2"/>
    <property type="match status" value="2"/>
</dbReference>
<name>A0A8B6DN95_MYTGA</name>
<evidence type="ECO:0000259" key="2">
    <source>
        <dbReference type="PROSITE" id="PS50222"/>
    </source>
</evidence>
<protein>
    <recommendedName>
        <fullName evidence="2">EF-hand domain-containing protein</fullName>
    </recommendedName>
</protein>
<dbReference type="InterPro" id="IPR007138">
    <property type="entry name" value="ABM_dom"/>
</dbReference>
<dbReference type="Pfam" id="PF13833">
    <property type="entry name" value="EF-hand_8"/>
    <property type="match status" value="1"/>
</dbReference>
<dbReference type="Gene3D" id="3.30.70.100">
    <property type="match status" value="1"/>
</dbReference>
<accession>A0A8B6DN95</accession>
<feature type="compositionally biased region" description="Polar residues" evidence="1">
    <location>
        <begin position="174"/>
        <end position="184"/>
    </location>
</feature>
<dbReference type="InterPro" id="IPR039862">
    <property type="entry name" value="NECAB1/2/3"/>
</dbReference>
<proteinExistence type="predicted"/>
<dbReference type="PANTHER" id="PTHR12178">
    <property type="entry name" value="EF-HAND DOMAIN-CONTAINING PROTEIN"/>
    <property type="match status" value="1"/>
</dbReference>
<gene>
    <name evidence="3" type="ORF">MGAL_10B051891</name>
</gene>
<dbReference type="Proteomes" id="UP000596742">
    <property type="component" value="Unassembled WGS sequence"/>
</dbReference>
<dbReference type="SUPFAM" id="SSF54909">
    <property type="entry name" value="Dimeric alpha+beta barrel"/>
    <property type="match status" value="1"/>
</dbReference>
<evidence type="ECO:0000313" key="3">
    <source>
        <dbReference type="EMBL" id="VDI22793.1"/>
    </source>
</evidence>
<dbReference type="Pfam" id="PF03992">
    <property type="entry name" value="ABM"/>
    <property type="match status" value="1"/>
</dbReference>
<sequence>MANQENQSSIFLDVFRRADKKDNGQISWEEFVSFFADGVMGKEELETLFKQIDTHNTNYIDPGELCQFFSQHLGEFKQIYDVVEDLHTKINTALHTTAKTYPAETRMNKFIKRFLMKEVTNQVSALQLPLESASEGMDELAKEESGDTKPVEASDVLKKSDVTPGRVGRRAKRQASNQSQNSIFDGTMSTTLTAQVDRLSTLLDRLEHGVNTDGFVDEDLEALASDKYYLVEFETNIKGDSKEVFRKAMRTYIEGANNAEGCLSTCVRYYKDIGSFALYEIWDSEENFKKYNSDGTKFSVQMKEYIDGFVNNKGLDFPASWWKKNA</sequence>
<feature type="domain" description="EF-hand" evidence="2">
    <location>
        <begin position="42"/>
        <end position="75"/>
    </location>
</feature>
<organism evidence="3 4">
    <name type="scientific">Mytilus galloprovincialis</name>
    <name type="common">Mediterranean mussel</name>
    <dbReference type="NCBI Taxonomy" id="29158"/>
    <lineage>
        <taxon>Eukaryota</taxon>
        <taxon>Metazoa</taxon>
        <taxon>Spiralia</taxon>
        <taxon>Lophotrochozoa</taxon>
        <taxon>Mollusca</taxon>
        <taxon>Bivalvia</taxon>
        <taxon>Autobranchia</taxon>
        <taxon>Pteriomorphia</taxon>
        <taxon>Mytilida</taxon>
        <taxon>Mytiloidea</taxon>
        <taxon>Mytilidae</taxon>
        <taxon>Mytilinae</taxon>
        <taxon>Mytilus</taxon>
    </lineage>
</organism>
<dbReference type="Gene3D" id="1.10.238.10">
    <property type="entry name" value="EF-hand"/>
    <property type="match status" value="1"/>
</dbReference>